<dbReference type="EMBL" id="PGGM01000015">
    <property type="protein sequence ID" value="PSH60807.1"/>
    <property type="molecule type" value="Genomic_DNA"/>
</dbReference>
<dbReference type="InterPro" id="IPR050446">
    <property type="entry name" value="FAD-oxidoreductase/Apoptosis"/>
</dbReference>
<dbReference type="OrthoDB" id="7809559at2"/>
<dbReference type="InterPro" id="IPR023753">
    <property type="entry name" value="FAD/NAD-binding_dom"/>
</dbReference>
<sequence length="411" mass="44465">MSNNPIDQGARIVVIGAGQAGFTACAKLRELGHPGPITLIGEEAHPPYQRPPLSKGYLLGEMTEDRLYFRPINFYQERSIDLRLSERVGFIDRVSKVVGLSNGSTVPYDRLILTTGARPRSLPAEIGGDLEGVFYVRNLADINSMAHHFRPGQHVLIVGGGYVGLEAAAVSAKLGLEVTLIEASQRILQRVACPQTSAYFRNLHGKEGVVLCEDTGLKRLSGEDGHVRSAELADNSVLPIDFVIVGIGVVPNVELAEAAGLTIDNGIAVDEDCRTSDPDIYAAGDCASFPWRSRRIRLESVGNAIEQAESVAKALMGQSSGYEAKPWFWSDQFDVKLQIAGYSQGYDNVATRKSVGDGVSYWYYRGGDLLAVDAMNDPRVYMVAKRLIEAGTSPDPTVVSDPATDVKSLLP</sequence>
<keyword evidence="4" id="KW-0560">Oxidoreductase</keyword>
<evidence type="ECO:0000256" key="3">
    <source>
        <dbReference type="ARBA" id="ARBA00022827"/>
    </source>
</evidence>
<keyword evidence="8" id="KW-1185">Reference proteome</keyword>
<accession>A0A2P7B2W1</accession>
<dbReference type="SUPFAM" id="SSF51905">
    <property type="entry name" value="FAD/NAD(P)-binding domain"/>
    <property type="match status" value="2"/>
</dbReference>
<dbReference type="PRINTS" id="PR00368">
    <property type="entry name" value="FADPNR"/>
</dbReference>
<evidence type="ECO:0000313" key="7">
    <source>
        <dbReference type="EMBL" id="PSH60807.1"/>
    </source>
</evidence>
<dbReference type="GO" id="GO:0016651">
    <property type="term" value="F:oxidoreductase activity, acting on NAD(P)H"/>
    <property type="evidence" value="ECO:0007669"/>
    <property type="project" value="TreeGrafter"/>
</dbReference>
<feature type="domain" description="Reductase C-terminal" evidence="6">
    <location>
        <begin position="327"/>
        <end position="410"/>
    </location>
</feature>
<dbReference type="SUPFAM" id="SSF55424">
    <property type="entry name" value="FAD/NAD-linked reductases, dimerisation (C-terminal) domain"/>
    <property type="match status" value="1"/>
</dbReference>
<dbReference type="InterPro" id="IPR028202">
    <property type="entry name" value="Reductase_C"/>
</dbReference>
<dbReference type="Gene3D" id="3.30.390.30">
    <property type="match status" value="1"/>
</dbReference>
<dbReference type="Pfam" id="PF14759">
    <property type="entry name" value="Reductase_C"/>
    <property type="match status" value="1"/>
</dbReference>
<evidence type="ECO:0000256" key="2">
    <source>
        <dbReference type="ARBA" id="ARBA00022630"/>
    </source>
</evidence>
<dbReference type="RefSeq" id="WP_106666716.1">
    <property type="nucleotide sequence ID" value="NZ_PGGM01000015.1"/>
</dbReference>
<name>A0A2P7B2W1_9HYPH</name>
<proteinExistence type="predicted"/>
<dbReference type="PANTHER" id="PTHR43557:SF2">
    <property type="entry name" value="RIESKE DOMAIN-CONTAINING PROTEIN-RELATED"/>
    <property type="match status" value="1"/>
</dbReference>
<gene>
    <name evidence="7" type="ORF">CU103_24845</name>
</gene>
<evidence type="ECO:0000259" key="5">
    <source>
        <dbReference type="Pfam" id="PF07992"/>
    </source>
</evidence>
<dbReference type="InterPro" id="IPR036188">
    <property type="entry name" value="FAD/NAD-bd_sf"/>
</dbReference>
<evidence type="ECO:0000256" key="1">
    <source>
        <dbReference type="ARBA" id="ARBA00001974"/>
    </source>
</evidence>
<dbReference type="InterPro" id="IPR016156">
    <property type="entry name" value="FAD/NAD-linked_Rdtase_dimer_sf"/>
</dbReference>
<reference evidence="8" key="1">
    <citation type="submission" date="2017-11" db="EMBL/GenBank/DDBJ databases">
        <authorList>
            <person name="Kuznetsova I."/>
            <person name="Sazanova A."/>
            <person name="Chirak E."/>
            <person name="Safronova V."/>
            <person name="Willems A."/>
        </authorList>
    </citation>
    <scope>NUCLEOTIDE SEQUENCE [LARGE SCALE GENOMIC DNA]</scope>
    <source>
        <strain evidence="8">CCBAU 03422</strain>
    </source>
</reference>
<dbReference type="PANTHER" id="PTHR43557">
    <property type="entry name" value="APOPTOSIS-INDUCING FACTOR 1"/>
    <property type="match status" value="1"/>
</dbReference>
<evidence type="ECO:0000256" key="4">
    <source>
        <dbReference type="ARBA" id="ARBA00023002"/>
    </source>
</evidence>
<keyword evidence="3" id="KW-0274">FAD</keyword>
<dbReference type="GO" id="GO:0005737">
    <property type="term" value="C:cytoplasm"/>
    <property type="evidence" value="ECO:0007669"/>
    <property type="project" value="TreeGrafter"/>
</dbReference>
<organism evidence="7 8">
    <name type="scientific">Phyllobacterium sophorae</name>
    <dbReference type="NCBI Taxonomy" id="1520277"/>
    <lineage>
        <taxon>Bacteria</taxon>
        <taxon>Pseudomonadati</taxon>
        <taxon>Pseudomonadota</taxon>
        <taxon>Alphaproteobacteria</taxon>
        <taxon>Hyphomicrobiales</taxon>
        <taxon>Phyllobacteriaceae</taxon>
        <taxon>Phyllobacterium</taxon>
    </lineage>
</organism>
<dbReference type="Proteomes" id="UP000241764">
    <property type="component" value="Unassembled WGS sequence"/>
</dbReference>
<dbReference type="Gene3D" id="3.50.50.60">
    <property type="entry name" value="FAD/NAD(P)-binding domain"/>
    <property type="match status" value="2"/>
</dbReference>
<feature type="domain" description="FAD/NAD(P)-binding" evidence="5">
    <location>
        <begin position="11"/>
        <end position="308"/>
    </location>
</feature>
<dbReference type="AlphaFoldDB" id="A0A2P7B2W1"/>
<dbReference type="Pfam" id="PF07992">
    <property type="entry name" value="Pyr_redox_2"/>
    <property type="match status" value="1"/>
</dbReference>
<protein>
    <submittedName>
        <fullName evidence="7">Pyridine nucleotide-disulfide oxidoreductase</fullName>
    </submittedName>
</protein>
<comment type="cofactor">
    <cofactor evidence="1">
        <name>FAD</name>
        <dbReference type="ChEBI" id="CHEBI:57692"/>
    </cofactor>
</comment>
<evidence type="ECO:0000259" key="6">
    <source>
        <dbReference type="Pfam" id="PF14759"/>
    </source>
</evidence>
<dbReference type="PRINTS" id="PR00411">
    <property type="entry name" value="PNDRDTASEI"/>
</dbReference>
<keyword evidence="2" id="KW-0285">Flavoprotein</keyword>
<comment type="caution">
    <text evidence="7">The sequence shown here is derived from an EMBL/GenBank/DDBJ whole genome shotgun (WGS) entry which is preliminary data.</text>
</comment>
<evidence type="ECO:0000313" key="8">
    <source>
        <dbReference type="Proteomes" id="UP000241764"/>
    </source>
</evidence>